<gene>
    <name evidence="1" type="ORF">KT99_09383</name>
</gene>
<evidence type="ECO:0000313" key="2">
    <source>
        <dbReference type="Proteomes" id="UP000005839"/>
    </source>
</evidence>
<proteinExistence type="predicted"/>
<dbReference type="Pfam" id="PF11185">
    <property type="entry name" value="DUF2971"/>
    <property type="match status" value="1"/>
</dbReference>
<dbReference type="EMBL" id="ABIC01000056">
    <property type="protein sequence ID" value="EDP99006.1"/>
    <property type="molecule type" value="Genomic_DNA"/>
</dbReference>
<comment type="caution">
    <text evidence="1">The sequence shown here is derived from an EMBL/GenBank/DDBJ whole genome shotgun (WGS) entry which is preliminary data.</text>
</comment>
<accession>A9DJ21</accession>
<organism evidence="1 2">
    <name type="scientific">Shewanella benthica KT99</name>
    <dbReference type="NCBI Taxonomy" id="314608"/>
    <lineage>
        <taxon>Bacteria</taxon>
        <taxon>Pseudomonadati</taxon>
        <taxon>Pseudomonadota</taxon>
        <taxon>Gammaproteobacteria</taxon>
        <taxon>Alteromonadales</taxon>
        <taxon>Shewanellaceae</taxon>
        <taxon>Shewanella</taxon>
    </lineage>
</organism>
<dbReference type="InterPro" id="IPR021352">
    <property type="entry name" value="DUF2971"/>
</dbReference>
<name>A9DJ21_9GAMM</name>
<reference evidence="1 2" key="1">
    <citation type="submission" date="2007-10" db="EMBL/GenBank/DDBJ databases">
        <authorList>
            <person name="Yayanos A."/>
            <person name="Ferriera S."/>
            <person name="Johnson J."/>
            <person name="Kravitz S."/>
            <person name="Halpern A."/>
            <person name="Remington K."/>
            <person name="Beeson K."/>
            <person name="Tran B."/>
            <person name="Rogers Y.-H."/>
            <person name="Friedman R."/>
            <person name="Venter J.C."/>
        </authorList>
    </citation>
    <scope>NUCLEOTIDE SEQUENCE [LARGE SCALE GENOMIC DNA]</scope>
    <source>
        <strain evidence="1 2">KT99</strain>
    </source>
</reference>
<keyword evidence="2" id="KW-1185">Reference proteome</keyword>
<evidence type="ECO:0000313" key="1">
    <source>
        <dbReference type="EMBL" id="EDP99006.1"/>
    </source>
</evidence>
<evidence type="ECO:0008006" key="3">
    <source>
        <dbReference type="Google" id="ProtNLM"/>
    </source>
</evidence>
<dbReference type="Proteomes" id="UP000005839">
    <property type="component" value="Unassembled WGS sequence"/>
</dbReference>
<sequence length="272" mass="32600">MVFTFQKDNSQYIYHYTKSKTAIDHILNDRTLKLSSFSKTNDPKETKSWFFIPGTNEGRNLDKYNSDLFSKLLNPYFKEATQLLCFSKDGNLTGNHMEDNPQRGFCKPRMWAQYGDNHAGVCLIFDFKRFSELFYKQFSEMTYHCDNVDYQDRLLPDIQMDQAFIINVDHLERRGEKDYVYDHLLKHKKRLYFEKAKDWKNESEYRFVVFECKKELYFAFKNSLSGILFGENCSDSHISKIVALTKNQGMQYQQLKWRNCTPWFDFGRTKWL</sequence>
<protein>
    <recommendedName>
        <fullName evidence="3">DUF2971 domain-containing protein</fullName>
    </recommendedName>
</protein>
<dbReference type="AlphaFoldDB" id="A9DJ21"/>